<evidence type="ECO:0008006" key="7">
    <source>
        <dbReference type="Google" id="ProtNLM"/>
    </source>
</evidence>
<evidence type="ECO:0000313" key="5">
    <source>
        <dbReference type="EMBL" id="KAF2878206.1"/>
    </source>
</evidence>
<comment type="caution">
    <text evidence="5">The sequence shown here is derived from an EMBL/GenBank/DDBJ whole genome shotgun (WGS) entry which is preliminary data.</text>
</comment>
<name>A0A7C8II45_9PLEO</name>
<organism evidence="5 6">
    <name type="scientific">Massariosphaeria phaeospora</name>
    <dbReference type="NCBI Taxonomy" id="100035"/>
    <lineage>
        <taxon>Eukaryota</taxon>
        <taxon>Fungi</taxon>
        <taxon>Dikarya</taxon>
        <taxon>Ascomycota</taxon>
        <taxon>Pezizomycotina</taxon>
        <taxon>Dothideomycetes</taxon>
        <taxon>Pleosporomycetidae</taxon>
        <taxon>Pleosporales</taxon>
        <taxon>Pleosporales incertae sedis</taxon>
        <taxon>Massariosphaeria</taxon>
    </lineage>
</organism>
<feature type="compositionally biased region" description="Polar residues" evidence="2">
    <location>
        <begin position="204"/>
        <end position="215"/>
    </location>
</feature>
<dbReference type="PANTHER" id="PTHR36681:SF3">
    <property type="entry name" value="NUCLEAR GTPASE, GERMINAL CENTER-ASSOCIATED, TANDEM DUPLICATE 3"/>
    <property type="match status" value="1"/>
</dbReference>
<feature type="domain" description="Dynamin N-terminal" evidence="3">
    <location>
        <begin position="381"/>
        <end position="625"/>
    </location>
</feature>
<evidence type="ECO:0000259" key="3">
    <source>
        <dbReference type="Pfam" id="PF00350"/>
    </source>
</evidence>
<feature type="coiled-coil region" evidence="1">
    <location>
        <begin position="668"/>
        <end position="695"/>
    </location>
</feature>
<dbReference type="InterPro" id="IPR045063">
    <property type="entry name" value="Dynamin_N"/>
</dbReference>
<feature type="region of interest" description="Disordered" evidence="2">
    <location>
        <begin position="195"/>
        <end position="228"/>
    </location>
</feature>
<evidence type="ECO:0000256" key="2">
    <source>
        <dbReference type="SAM" id="MobiDB-lite"/>
    </source>
</evidence>
<feature type="compositionally biased region" description="Polar residues" evidence="2">
    <location>
        <begin position="146"/>
        <end position="164"/>
    </location>
</feature>
<dbReference type="EMBL" id="JAADJZ010000001">
    <property type="protein sequence ID" value="KAF2878206.1"/>
    <property type="molecule type" value="Genomic_DNA"/>
</dbReference>
<proteinExistence type="predicted"/>
<dbReference type="InterPro" id="IPR027417">
    <property type="entry name" value="P-loop_NTPase"/>
</dbReference>
<dbReference type="PANTHER" id="PTHR36681">
    <property type="entry name" value="NUCLEAR GTPASE, GERMINAL CENTER-ASSOCIATED, TANDEM DUPLICATE 3"/>
    <property type="match status" value="1"/>
</dbReference>
<accession>A0A7C8II45</accession>
<dbReference type="Gene3D" id="3.40.50.300">
    <property type="entry name" value="P-loop containing nucleotide triphosphate hydrolases"/>
    <property type="match status" value="1"/>
</dbReference>
<protein>
    <recommendedName>
        <fullName evidence="7">Nuclear GTPase SLIP-GC</fullName>
    </recommendedName>
</protein>
<keyword evidence="1" id="KW-0175">Coiled coil</keyword>
<dbReference type="Pfam" id="PF24564">
    <property type="entry name" value="DUF7605"/>
    <property type="match status" value="1"/>
</dbReference>
<reference evidence="5 6" key="1">
    <citation type="submission" date="2020-01" db="EMBL/GenBank/DDBJ databases">
        <authorList>
            <consortium name="DOE Joint Genome Institute"/>
            <person name="Haridas S."/>
            <person name="Albert R."/>
            <person name="Binder M."/>
            <person name="Bloem J."/>
            <person name="Labutti K."/>
            <person name="Salamov A."/>
            <person name="Andreopoulos B."/>
            <person name="Baker S.E."/>
            <person name="Barry K."/>
            <person name="Bills G."/>
            <person name="Bluhm B.H."/>
            <person name="Cannon C."/>
            <person name="Castanera R."/>
            <person name="Culley D.E."/>
            <person name="Daum C."/>
            <person name="Ezra D."/>
            <person name="Gonzalez J.B."/>
            <person name="Henrissat B."/>
            <person name="Kuo A."/>
            <person name="Liang C."/>
            <person name="Lipzen A."/>
            <person name="Lutzoni F."/>
            <person name="Magnuson J."/>
            <person name="Mondo S."/>
            <person name="Nolan M."/>
            <person name="Ohm R."/>
            <person name="Pangilinan J."/>
            <person name="Park H.-J.H."/>
            <person name="Ramirez L."/>
            <person name="Alfaro M."/>
            <person name="Sun H."/>
            <person name="Tritt A."/>
            <person name="Yoshinaga Y."/>
            <person name="Zwiers L.-H.L."/>
            <person name="Turgeon B.G."/>
            <person name="Goodwin S.B."/>
            <person name="Spatafora J.W."/>
            <person name="Crous P.W."/>
            <person name="Grigoriev I.V."/>
        </authorList>
    </citation>
    <scope>NUCLEOTIDE SEQUENCE [LARGE SCALE GENOMIC DNA]</scope>
    <source>
        <strain evidence="5 6">CBS 611.86</strain>
    </source>
</reference>
<keyword evidence="6" id="KW-1185">Reference proteome</keyword>
<feature type="region of interest" description="Disordered" evidence="2">
    <location>
        <begin position="262"/>
        <end position="302"/>
    </location>
</feature>
<sequence>MDWSAFHEKAKLALPPRELPERRYWLGVLHHDTLPEQPLGEHDFVWMAGNAKISIAKIHETYVKRHPDIDIDIVFEDRTPPPDVRVKSLNDYNDNIVVFRAMNKSRTPLHPVNRQSIVESRQSRAHDNVNPAPIAPLPSPALPSWTELQASPVTGGSSAPTSRHASLMPLPPVSANKENNPIPLSDALRERVRPLGNLPISGQGEDTTSRGSSKAETPAAPSIQAPSKAAVVKKEAAEAKEEAARVKDETIVLMKKEHVSLSPMAAAQARDVKAEQRSPRSSQSPVREKVEPFRPEDVFGRDVTPDADQDIEARPTDHFIQQVINDQNPELLEAGVRKSLQILDTLKVAFSKYAASSQDAVAWIKSMEKLSAQAERKRTVVGVVGNTGAGKSSVINAMLDEDRLLPTNCMRACTAVVTEISWNDSNDLTRKYRAEIEFISRTDWEKELGILMKEFLTENGTVAKETTDQDTDAGIAWAKFHAVYPRKTKEMLSECTLAELMAERSVLEVLGTTKRLNHRTAASLYEQLKRYIDSKEKVTGKKKDKEKDKNRIPYQMEYWPLIKVVKIYTKSPALSTGAVIVDLPGVHDSNAARAAVAQGYMKQCTGLWIVAPITRAVDDKAAKNLLGDSFKRQLKYDGGFSGITFICSKTDDISITEAMDSLGLNDQISALEDEENHYKDEVKKLHEQIEDLTESQEIYDLAFKEADKELDTWEALRDDFDADQTVYAPVKNGKKRKSQSSNKKSRKRRRNDSNDDSDDEFIASDDESSEGSDAESEVESDMEGIQAPQKPLTEEAIKAKINELRESKKKARRERAEIEQSKKNIKPKIRPTKARMAEVRAKMNAICISGRNNYSKTAIQKDFAAGIKDLDQENAIEDDEENFNPDEELRDYEEVANSLPVFCVSARAYQKMCGRMRKDDDVPCFETIEETEIPQLQAHCKKLTEAGRIQSCRTFLLHICQQLTTFSLWASNDGTGLQMTGDEKRKQVKYLTKRLNELEKGLEKAIQNCIGVMKKEMADQIFEKYPEIIEEAAQAAPDTARGWGAHRSEGGLFWGTYKALVRRDGIYTSASAGHRDFNAELVSPITKRLATGWERAFQHRLPKAFQVYTKDSGQILHEFHSRVEERARENGVGLASLTGLKAQIQNYEQQFQNLYTTLVTRMTELQRDANRDFTPAIVDIMRSVYELCVNERGTGSYLRMKTCMNQHVEQNRHSMFEKAVQTVTGHLHTMCKDLEEEMASKADEIYVFMKRDYMAVLGGVETDQDAVMSKEERVMRAEIKTLLLAVDGQFEAIAEGRIEEQVQDVDEDEDMDVEAGASDD</sequence>
<feature type="compositionally biased region" description="Acidic residues" evidence="2">
    <location>
        <begin position="754"/>
        <end position="782"/>
    </location>
</feature>
<dbReference type="SUPFAM" id="SSF52540">
    <property type="entry name" value="P-loop containing nucleoside triphosphate hydrolases"/>
    <property type="match status" value="1"/>
</dbReference>
<dbReference type="Proteomes" id="UP000481861">
    <property type="component" value="Unassembled WGS sequence"/>
</dbReference>
<gene>
    <name evidence="5" type="ORF">BDV95DRAFT_479698</name>
</gene>
<feature type="region of interest" description="Disordered" evidence="2">
    <location>
        <begin position="727"/>
        <end position="794"/>
    </location>
</feature>
<feature type="compositionally biased region" description="Basic residues" evidence="2">
    <location>
        <begin position="732"/>
        <end position="750"/>
    </location>
</feature>
<dbReference type="OrthoDB" id="3598281at2759"/>
<feature type="compositionally biased region" description="Basic and acidic residues" evidence="2">
    <location>
        <begin position="286"/>
        <end position="302"/>
    </location>
</feature>
<evidence type="ECO:0000256" key="1">
    <source>
        <dbReference type="SAM" id="Coils"/>
    </source>
</evidence>
<dbReference type="Pfam" id="PF00350">
    <property type="entry name" value="Dynamin_N"/>
    <property type="match status" value="1"/>
</dbReference>
<evidence type="ECO:0000313" key="6">
    <source>
        <dbReference type="Proteomes" id="UP000481861"/>
    </source>
</evidence>
<feature type="domain" description="DUF7605" evidence="4">
    <location>
        <begin position="1049"/>
        <end position="1212"/>
    </location>
</feature>
<evidence type="ECO:0000259" key="4">
    <source>
        <dbReference type="Pfam" id="PF24564"/>
    </source>
</evidence>
<feature type="coiled-coil region" evidence="1">
    <location>
        <begin position="794"/>
        <end position="824"/>
    </location>
</feature>
<feature type="region of interest" description="Disordered" evidence="2">
    <location>
        <begin position="110"/>
        <end position="182"/>
    </location>
</feature>
<dbReference type="InterPro" id="IPR056024">
    <property type="entry name" value="DUF7605"/>
</dbReference>